<comment type="caution">
    <text evidence="2">The sequence shown here is derived from an EMBL/GenBank/DDBJ whole genome shotgun (WGS) entry which is preliminary data.</text>
</comment>
<dbReference type="RefSeq" id="WP_179820487.1">
    <property type="nucleotide sequence ID" value="NZ_JACCFS010000001.1"/>
</dbReference>
<sequence>MWYGIDLFFLMAASLATLAWLNHRHFDKIFDLMDGRLEKMIGTKDRRGEVSYQVQKHLATAVLVFFSLEFLWYFVKSLRLAFGWGS</sequence>
<name>A0A7Z0EJV4_9ACTN</name>
<protein>
    <submittedName>
        <fullName evidence="2">Uncharacterized protein</fullName>
    </submittedName>
</protein>
<proteinExistence type="predicted"/>
<feature type="transmembrane region" description="Helical" evidence="1">
    <location>
        <begin position="57"/>
        <end position="75"/>
    </location>
</feature>
<keyword evidence="1" id="KW-1133">Transmembrane helix</keyword>
<dbReference type="AlphaFoldDB" id="A0A7Z0EJV4"/>
<dbReference type="Proteomes" id="UP000572051">
    <property type="component" value="Unassembled WGS sequence"/>
</dbReference>
<evidence type="ECO:0000313" key="3">
    <source>
        <dbReference type="Proteomes" id="UP000572051"/>
    </source>
</evidence>
<gene>
    <name evidence="2" type="ORF">HNR10_000474</name>
</gene>
<keyword evidence="1" id="KW-0472">Membrane</keyword>
<reference evidence="2 3" key="1">
    <citation type="submission" date="2020-07" db="EMBL/GenBank/DDBJ databases">
        <title>Sequencing the genomes of 1000 actinobacteria strains.</title>
        <authorList>
            <person name="Klenk H.-P."/>
        </authorList>
    </citation>
    <scope>NUCLEOTIDE SEQUENCE [LARGE SCALE GENOMIC DNA]</scope>
    <source>
        <strain evidence="2 3">DSM 44442</strain>
    </source>
</reference>
<evidence type="ECO:0000313" key="2">
    <source>
        <dbReference type="EMBL" id="NYJ32593.1"/>
    </source>
</evidence>
<evidence type="ECO:0000256" key="1">
    <source>
        <dbReference type="SAM" id="Phobius"/>
    </source>
</evidence>
<keyword evidence="1" id="KW-0812">Transmembrane</keyword>
<accession>A0A7Z0EJV4</accession>
<organism evidence="2 3">
    <name type="scientific">Nocardiopsis aegyptia</name>
    <dbReference type="NCBI Taxonomy" id="220378"/>
    <lineage>
        <taxon>Bacteria</taxon>
        <taxon>Bacillati</taxon>
        <taxon>Actinomycetota</taxon>
        <taxon>Actinomycetes</taxon>
        <taxon>Streptosporangiales</taxon>
        <taxon>Nocardiopsidaceae</taxon>
        <taxon>Nocardiopsis</taxon>
    </lineage>
</organism>
<dbReference type="EMBL" id="JACCFS010000001">
    <property type="protein sequence ID" value="NYJ32593.1"/>
    <property type="molecule type" value="Genomic_DNA"/>
</dbReference>
<keyword evidence="3" id="KW-1185">Reference proteome</keyword>